<organism evidence="1 2">
    <name type="scientific">Pseudomonas putida</name>
    <name type="common">Arthrobacter siderocapsulatus</name>
    <dbReference type="NCBI Taxonomy" id="303"/>
    <lineage>
        <taxon>Bacteria</taxon>
        <taxon>Pseudomonadati</taxon>
        <taxon>Pseudomonadota</taxon>
        <taxon>Gammaproteobacteria</taxon>
        <taxon>Pseudomonadales</taxon>
        <taxon>Pseudomonadaceae</taxon>
        <taxon>Pseudomonas</taxon>
    </lineage>
</organism>
<evidence type="ECO:0000313" key="1">
    <source>
        <dbReference type="EMBL" id="BBU44951.1"/>
    </source>
</evidence>
<dbReference type="Proteomes" id="UP000464661">
    <property type="component" value="Chromosome"/>
</dbReference>
<dbReference type="EMBL" id="AP022324">
    <property type="protein sequence ID" value="BBU44951.1"/>
    <property type="molecule type" value="Genomic_DNA"/>
</dbReference>
<accession>A0A7U6M2V7</accession>
<name>A0A7U6M2V7_PSEPU</name>
<proteinExistence type="predicted"/>
<reference evidence="1 2" key="1">
    <citation type="submission" date="2020-01" db="EMBL/GenBank/DDBJ databases">
        <title>Complete Genome Sequence of Pseudomonas putida Strain TS312, Harboring the HdtS type N-acyl-homoserine Lactone Synthase, Isolated from a Paper Mill.</title>
        <authorList>
            <person name="Hosoe A."/>
            <person name="Suenaga T."/>
            <person name="Sugi T."/>
            <person name="Izumi T."/>
            <person name="Nagai N."/>
            <person name="Terada A."/>
        </authorList>
    </citation>
    <scope>NUCLEOTIDE SEQUENCE [LARGE SCALE GENOMIC DNA]</scope>
    <source>
        <strain evidence="1 2">TS312</strain>
    </source>
</reference>
<sequence length="75" mass="8447">MDEFDELEYRLAEAKCRLELMMFDAALAMLQEEARMALDPATDPELAQQIRDHIAGLDTKYILSCLRGPFPGDAA</sequence>
<dbReference type="AlphaFoldDB" id="A0A7U6M2V7"/>
<gene>
    <name evidence="1" type="ORF">PPTS312_28660</name>
</gene>
<evidence type="ECO:0000313" key="2">
    <source>
        <dbReference type="Proteomes" id="UP000464661"/>
    </source>
</evidence>
<dbReference type="RefSeq" id="WP_063914210.1">
    <property type="nucleotide sequence ID" value="NZ_AP022324.1"/>
</dbReference>
<protein>
    <submittedName>
        <fullName evidence="1">Uncharacterized protein</fullName>
    </submittedName>
</protein>